<evidence type="ECO:0000259" key="8">
    <source>
        <dbReference type="PROSITE" id="PS50010"/>
    </source>
</evidence>
<feature type="coiled-coil region" evidence="5">
    <location>
        <begin position="839"/>
        <end position="866"/>
    </location>
</feature>
<feature type="compositionally biased region" description="Polar residues" evidence="6">
    <location>
        <begin position="1343"/>
        <end position="1361"/>
    </location>
</feature>
<comment type="subcellular location">
    <subcellularLocation>
        <location evidence="1">Cytoplasm</location>
    </subcellularLocation>
</comment>
<feature type="compositionally biased region" description="Polar residues" evidence="6">
    <location>
        <begin position="95"/>
        <end position="111"/>
    </location>
</feature>
<feature type="region of interest" description="Disordered" evidence="6">
    <location>
        <begin position="1"/>
        <end position="138"/>
    </location>
</feature>
<dbReference type="InterPro" id="IPR000219">
    <property type="entry name" value="DH_dom"/>
</dbReference>
<feature type="region of interest" description="Disordered" evidence="6">
    <location>
        <begin position="249"/>
        <end position="305"/>
    </location>
</feature>
<proteinExistence type="evidence at transcript level"/>
<sequence>MGDLSRMWFRLKGSGSSSEDPNANNNTQSNLNAVGGKQNDDASSTFEKFRRASFRRKSTTPSPSSGKRSSSPKFLSKQQKSYSLDECDEMEEKQTTPQSFTGDKLNVTLSEKSGHLGSVPLSDVKSKNSSKKSSLRAVKNSEAGKKKFYKNFCNSSNQKLAPACEELTEEKNMPKASLGSVMIFPPNSTALPVSLLAEDDNDDIDDDTESDDDVEHCNMPCLIMEDNLPPAGKEKILLTDRKFRNNRIEKSSSKTKIGDLEKKESIKRSRSSRRVYQPPTVLVDDNKGSKKCLRESKESKKAPRSQGNLNFQALVKFVVNNKKFLSSDDFKLIRRRSISEAASAVIQVAATRKPLPIALKYCNHDSVVAKSPKINDYKGERNVVLLKNQPLDNSLAEQSPNNNNSKYNNENNATTKLDYLNKPPVKGRKSSSSISHGSISSSQSGESNRSSDTTNLKKVKRNSSNSSKSSGNFEDEAFYSCDELEEQRLHDEHDQQPGGSNTMSQFKRKPPSPSLTSRVAAKINETTTNYKNRKAANKNNRKRKNLTAVDCDSIAGTKPEIFRQLSVERLNSTSIQRQPSDRRTDATNISIRSNGNTSAHLNVSDLQSSFNAGDLSLGAVGGSAGLASSTDVGQTAIGAVSTSGAAGVASSAGTSGALSALNSVNAQDANESNILRRERLQQQHNQNKSAPVSVNRSESYKERLSHKRNRSQRKTSDPNLTSKPNDDQPDLGLSNANFTTSSNSSLSSGGGSDSPSTSMEQMGGVGANISASGAMPMHQHHPHHQHSHQDSFHGSIGGSSNTSFLGGSVAGSQMTRHWNVDSDEEDDLINESDWSSNVAAEVLAALTDAEKKRQEIINEIYQTERSHVRTLKLLEGLFFYPLKESNLLSQDDLVLLFPPSLLSLCNLHGAFEQKIKQRRIDHSYIVNNIGDILAGMFDGISGEELREYAAQFCARQQIALEALKEKRRKNEQLQKLLSTAESHKACRRLQLKDLLPTVLQRLTKYPLLFENLYKVTVRVMPEDTMEAEAIQRALESSKKILVDVNQAVKTAEDAHKLQNIQRKLDKSTFDKDEFKNLDLTQYRLIHDGSLTMKKNPSIQLHGLLFETMIVLLTKQDDKYSLKYLHATRSPDVNNKPVSPIMSIDSETLVRQEAADKNSFFLIKTKTSQMLELRAPSSSECKTWFKHISDAAEQYKPRSKNANQEPVDDPAIATLPHSNTRESLELTPERPPPFSATATVVTTPLAPMMPVPGSAGDRISITGQNNDVQLRNGRRDSTPLGNSASTSDSCPPYYNIKQRLSHNELSTNGNAVNRTMSTRSCGDANHNYSNTGEMPGANGVTLRHTQSARQANGSPDESNAGATGNKRDSASIVYSNNSNNTRTLMQSSPPLVEPTAIQISISPAHTAEPVLTSAEKLRRLDASIRDGLLEKQKIICDMFRIPVEHFHEIVDIAAMPEAPKDSTDIALAAYAQVQSLAEVLNEYMKVTPEQEVSAVSTAICDKCHERQQPNRPPRPPCLSKPISSSDVPPPLPPPNKQTAQAQQQTPAPLVTKIQMCALEETNIHEDDDGYCEIDELRLPALPPLTKTTTATAVTTPPSNAPISKTTTAAKKGSPPPPLPPPASSCKAPPPPPPPPPPPKTIVAETINAEAIANASTELKKRQSTVSADSIPEESVDEVTHALKDRLENEKPNEKPEKQPALGDDLNIGVEPEDQEHMEDDQVHAAEEPQSSVDSNAPLATIDDEEDKDDDSAMHTAECESISVCENLPKHSESNVKDIITEPEESSVNAEPQRQNSNATQADDISLNSEPIEVNDASAQVLLDADTTKENLSPSRVDSSTQTMPLAVFPAASNMILPITGVSAGAIGAVVDGHLPTLCGPNRIQHANSLEPSVPCYALSSIVSSLNAQISLLLPKINERDMERERLRKENQHLRELLNAMHERQRVESKLETPTDGTIGADLLDNETVVPSPTTPTPISREGVEEEPPENITAITTTNTCATEAQN</sequence>
<feature type="region of interest" description="Disordered" evidence="6">
    <location>
        <begin position="682"/>
        <end position="808"/>
    </location>
</feature>
<feature type="compositionally biased region" description="Polar residues" evidence="6">
    <location>
        <begin position="682"/>
        <end position="697"/>
    </location>
</feature>
<dbReference type="Pfam" id="PF17838">
    <property type="entry name" value="PH_16"/>
    <property type="match status" value="1"/>
</dbReference>
<keyword evidence="2" id="KW-0963">Cytoplasm</keyword>
<feature type="compositionally biased region" description="Basic and acidic residues" evidence="6">
    <location>
        <begin position="284"/>
        <end position="301"/>
    </location>
</feature>
<dbReference type="CDD" id="cd00160">
    <property type="entry name" value="RhoGEF"/>
    <property type="match status" value="1"/>
</dbReference>
<dbReference type="GO" id="GO:0005085">
    <property type="term" value="F:guanyl-nucleotide exchange factor activity"/>
    <property type="evidence" value="ECO:0007669"/>
    <property type="project" value="InterPro"/>
</dbReference>
<dbReference type="SMART" id="SM00325">
    <property type="entry name" value="RhoGEF"/>
    <property type="match status" value="1"/>
</dbReference>
<dbReference type="GO" id="GO:0007186">
    <property type="term" value="P:G protein-coupled receptor signaling pathway"/>
    <property type="evidence" value="ECO:0007669"/>
    <property type="project" value="TreeGrafter"/>
</dbReference>
<feature type="region of interest" description="Disordered" evidence="6">
    <location>
        <begin position="1195"/>
        <end position="1234"/>
    </location>
</feature>
<evidence type="ECO:0000256" key="1">
    <source>
        <dbReference type="ARBA" id="ARBA00004496"/>
    </source>
</evidence>
<feature type="compositionally biased region" description="Low complexity" evidence="6">
    <location>
        <begin position="59"/>
        <end position="76"/>
    </location>
</feature>
<feature type="region of interest" description="Disordered" evidence="6">
    <location>
        <begin position="489"/>
        <end position="518"/>
    </location>
</feature>
<feature type="compositionally biased region" description="Polar residues" evidence="6">
    <location>
        <begin position="798"/>
        <end position="808"/>
    </location>
</feature>
<keyword evidence="3" id="KW-0597">Phosphoprotein</keyword>
<feature type="region of interest" description="Disordered" evidence="6">
    <location>
        <begin position="1343"/>
        <end position="1373"/>
    </location>
</feature>
<dbReference type="EMBL" id="KA647555">
    <property type="protein sequence ID" value="AFP62184.1"/>
    <property type="molecule type" value="mRNA"/>
</dbReference>
<feature type="region of interest" description="Disordered" evidence="6">
    <location>
        <begin position="1652"/>
        <end position="1753"/>
    </location>
</feature>
<dbReference type="SMART" id="SM00233">
    <property type="entry name" value="PH"/>
    <property type="match status" value="1"/>
</dbReference>
<evidence type="ECO:0000313" key="9">
    <source>
        <dbReference type="EMBL" id="AFP62184.1"/>
    </source>
</evidence>
<protein>
    <submittedName>
        <fullName evidence="9">RhoGEF domain protein</fullName>
    </submittedName>
</protein>
<feature type="compositionally biased region" description="Polar residues" evidence="6">
    <location>
        <begin position="1278"/>
        <end position="1288"/>
    </location>
</feature>
<dbReference type="InterPro" id="IPR001849">
    <property type="entry name" value="PH_domain"/>
</dbReference>
<name>T1PHG2_MUSDO</name>
<feature type="region of interest" description="Disordered" evidence="6">
    <location>
        <begin position="1252"/>
        <end position="1291"/>
    </location>
</feature>
<dbReference type="CDD" id="cd13329">
    <property type="entry name" value="PH_RhoGEF"/>
    <property type="match status" value="1"/>
</dbReference>
<dbReference type="PANTHER" id="PTHR45872:SF2">
    <property type="entry name" value="RHO GUANINE NUCLEOTIDE EXCHANGE FACTOR 2, ISOFORM D"/>
    <property type="match status" value="1"/>
</dbReference>
<feature type="compositionally biased region" description="Low complexity" evidence="6">
    <location>
        <begin position="734"/>
        <end position="758"/>
    </location>
</feature>
<feature type="compositionally biased region" description="Low complexity" evidence="6">
    <location>
        <begin position="462"/>
        <end position="472"/>
    </location>
</feature>
<dbReference type="Pfam" id="PF00621">
    <property type="entry name" value="RhoGEF"/>
    <property type="match status" value="1"/>
</dbReference>
<dbReference type="VEuPathDB" id="VectorBase:MDOMA2_013718"/>
<feature type="compositionally biased region" description="Basic and acidic residues" evidence="6">
    <location>
        <begin position="249"/>
        <end position="267"/>
    </location>
</feature>
<accession>T1PHG2</accession>
<organism evidence="9">
    <name type="scientific">Musca domestica</name>
    <name type="common">House fly</name>
    <dbReference type="NCBI Taxonomy" id="7370"/>
    <lineage>
        <taxon>Eukaryota</taxon>
        <taxon>Metazoa</taxon>
        <taxon>Ecdysozoa</taxon>
        <taxon>Arthropoda</taxon>
        <taxon>Hexapoda</taxon>
        <taxon>Insecta</taxon>
        <taxon>Pterygota</taxon>
        <taxon>Neoptera</taxon>
        <taxon>Endopterygota</taxon>
        <taxon>Diptera</taxon>
        <taxon>Brachycera</taxon>
        <taxon>Muscomorpha</taxon>
        <taxon>Muscoidea</taxon>
        <taxon>Muscidae</taxon>
        <taxon>Musca</taxon>
    </lineage>
</organism>
<feature type="region of interest" description="Disordered" evidence="6">
    <location>
        <begin position="1943"/>
        <end position="1988"/>
    </location>
</feature>
<feature type="region of interest" description="Disordered" evidence="6">
    <location>
        <begin position="1779"/>
        <end position="1805"/>
    </location>
</feature>
<dbReference type="PROSITE" id="PS50003">
    <property type="entry name" value="PH_DOMAIN"/>
    <property type="match status" value="1"/>
</dbReference>
<dbReference type="Gene3D" id="1.20.900.10">
    <property type="entry name" value="Dbl homology (DH) domain"/>
    <property type="match status" value="1"/>
</dbReference>
<feature type="compositionally biased region" description="Basic and acidic residues" evidence="6">
    <location>
        <begin position="1218"/>
        <end position="1227"/>
    </location>
</feature>
<dbReference type="InterPro" id="IPR011993">
    <property type="entry name" value="PH-like_dom_sf"/>
</dbReference>
<feature type="compositionally biased region" description="Pro residues" evidence="6">
    <location>
        <begin position="1612"/>
        <end position="1638"/>
    </location>
</feature>
<dbReference type="PANTHER" id="PTHR45872">
    <property type="entry name" value="RHO GUANINE NUCLEOTIDE EXCHANGE FACTOR 2, ISOFORM D"/>
    <property type="match status" value="1"/>
</dbReference>
<feature type="compositionally biased region" description="Basic residues" evidence="6">
    <location>
        <begin position="704"/>
        <end position="713"/>
    </location>
</feature>
<feature type="compositionally biased region" description="Basic and acidic residues" evidence="6">
    <location>
        <begin position="1676"/>
        <end position="1696"/>
    </location>
</feature>
<dbReference type="PROSITE" id="PS50010">
    <property type="entry name" value="DH_2"/>
    <property type="match status" value="1"/>
</dbReference>
<keyword evidence="4 5" id="KW-0175">Coiled coil</keyword>
<feature type="region of interest" description="Disordered" evidence="6">
    <location>
        <begin position="1588"/>
        <end position="1640"/>
    </location>
</feature>
<evidence type="ECO:0000256" key="5">
    <source>
        <dbReference type="SAM" id="Coils"/>
    </source>
</evidence>
<evidence type="ECO:0000256" key="6">
    <source>
        <dbReference type="SAM" id="MobiDB-lite"/>
    </source>
</evidence>
<dbReference type="InterPro" id="IPR035899">
    <property type="entry name" value="DBL_dom_sf"/>
</dbReference>
<feature type="domain" description="DH" evidence="8">
    <location>
        <begin position="852"/>
        <end position="1047"/>
    </location>
</feature>
<feature type="compositionally biased region" description="Polar residues" evidence="6">
    <location>
        <begin position="1784"/>
        <end position="1805"/>
    </location>
</feature>
<reference evidence="9" key="1">
    <citation type="submission" date="2012-08" db="EMBL/GenBank/DDBJ databases">
        <title>Transcriptome of adult Musca domestica launches a platform for comparative house fly gene expression and characterization of differential gene expression among resistant and susceptible house flies.</title>
        <authorList>
            <person name="Liu N."/>
            <person name="Zhang L."/>
            <person name="Li M."/>
            <person name="Reid W."/>
        </authorList>
    </citation>
    <scope>NUCLEOTIDE SEQUENCE</scope>
    <source>
        <strain evidence="9">ALHF</strain>
        <tissue evidence="9">Whole body</tissue>
    </source>
</reference>
<feature type="compositionally biased region" description="Low complexity" evidence="6">
    <location>
        <begin position="1588"/>
        <end position="1600"/>
    </location>
</feature>
<evidence type="ECO:0000256" key="2">
    <source>
        <dbReference type="ARBA" id="ARBA00022490"/>
    </source>
</evidence>
<dbReference type="GO" id="GO:0001664">
    <property type="term" value="F:G protein-coupled receptor binding"/>
    <property type="evidence" value="ECO:0007669"/>
    <property type="project" value="TreeGrafter"/>
</dbReference>
<dbReference type="SUPFAM" id="SSF48065">
    <property type="entry name" value="DBL homology domain (DH-domain)"/>
    <property type="match status" value="1"/>
</dbReference>
<dbReference type="InterPro" id="IPR041020">
    <property type="entry name" value="PH_16"/>
</dbReference>
<feature type="compositionally biased region" description="Low complexity" evidence="6">
    <location>
        <begin position="22"/>
        <end position="32"/>
    </location>
</feature>
<feature type="region of interest" description="Disordered" evidence="6">
    <location>
        <begin position="1504"/>
        <end position="1546"/>
    </location>
</feature>
<feature type="compositionally biased region" description="Low complexity" evidence="6">
    <location>
        <begin position="401"/>
        <end position="412"/>
    </location>
</feature>
<feature type="coiled-coil region" evidence="5">
    <location>
        <begin position="953"/>
        <end position="983"/>
    </location>
</feature>
<evidence type="ECO:0000256" key="4">
    <source>
        <dbReference type="ARBA" id="ARBA00023054"/>
    </source>
</evidence>
<dbReference type="VEuPathDB" id="VectorBase:MDOA007804"/>
<evidence type="ECO:0000259" key="7">
    <source>
        <dbReference type="PROSITE" id="PS50003"/>
    </source>
</evidence>
<feature type="region of interest" description="Disordered" evidence="6">
    <location>
        <begin position="393"/>
        <end position="475"/>
    </location>
</feature>
<dbReference type="GO" id="GO:0005737">
    <property type="term" value="C:cytoplasm"/>
    <property type="evidence" value="ECO:0007669"/>
    <property type="project" value="UniProtKB-SubCell"/>
</dbReference>
<feature type="coiled-coil region" evidence="5">
    <location>
        <begin position="1915"/>
        <end position="1942"/>
    </location>
</feature>
<feature type="compositionally biased region" description="Low complexity" evidence="6">
    <location>
        <begin position="430"/>
        <end position="451"/>
    </location>
</feature>
<feature type="domain" description="PH" evidence="7">
    <location>
        <begin position="1083"/>
        <end position="1192"/>
    </location>
</feature>
<evidence type="ECO:0000256" key="3">
    <source>
        <dbReference type="ARBA" id="ARBA00022553"/>
    </source>
</evidence>
<dbReference type="SUPFAM" id="SSF50729">
    <property type="entry name" value="PH domain-like"/>
    <property type="match status" value="1"/>
</dbReference>
<feature type="compositionally biased region" description="Low complexity" evidence="6">
    <location>
        <begin position="1535"/>
        <end position="1546"/>
    </location>
</feature>
<dbReference type="Gene3D" id="2.30.29.30">
    <property type="entry name" value="Pleckstrin-homology domain (PH domain)/Phosphotyrosine-binding domain (PTB)"/>
    <property type="match status" value="1"/>
</dbReference>